<accession>A0A0N9I344</accession>
<evidence type="ECO:0000256" key="3">
    <source>
        <dbReference type="ARBA" id="ARBA00023002"/>
    </source>
</evidence>
<gene>
    <name evidence="8" type="ORF">AOZ06_21660</name>
</gene>
<name>A0A0N9I344_9PSEU</name>
<dbReference type="InterPro" id="IPR018170">
    <property type="entry name" value="Aldo/ket_reductase_CS"/>
</dbReference>
<evidence type="ECO:0000259" key="7">
    <source>
        <dbReference type="Pfam" id="PF00248"/>
    </source>
</evidence>
<dbReference type="SUPFAM" id="SSF51430">
    <property type="entry name" value="NAD(P)-linked oxidoreductase"/>
    <property type="match status" value="1"/>
</dbReference>
<organism evidence="8 9">
    <name type="scientific">Kibdelosporangium phytohabitans</name>
    <dbReference type="NCBI Taxonomy" id="860235"/>
    <lineage>
        <taxon>Bacteria</taxon>
        <taxon>Bacillati</taxon>
        <taxon>Actinomycetota</taxon>
        <taxon>Actinomycetes</taxon>
        <taxon>Pseudonocardiales</taxon>
        <taxon>Pseudonocardiaceae</taxon>
        <taxon>Kibdelosporangium</taxon>
    </lineage>
</organism>
<protein>
    <submittedName>
        <fullName evidence="8">Oxidoreductase</fullName>
    </submittedName>
</protein>
<dbReference type="Pfam" id="PF00248">
    <property type="entry name" value="Aldo_ket_red"/>
    <property type="match status" value="1"/>
</dbReference>
<evidence type="ECO:0000256" key="6">
    <source>
        <dbReference type="PIRSR" id="PIRSR000097-3"/>
    </source>
</evidence>
<dbReference type="PANTHER" id="PTHR43827:SF3">
    <property type="entry name" value="NADP-DEPENDENT OXIDOREDUCTASE DOMAIN-CONTAINING PROTEIN"/>
    <property type="match status" value="1"/>
</dbReference>
<dbReference type="AlphaFoldDB" id="A0A0N9I344"/>
<dbReference type="InterPro" id="IPR020471">
    <property type="entry name" value="AKR"/>
</dbReference>
<evidence type="ECO:0000313" key="8">
    <source>
        <dbReference type="EMBL" id="ALG09173.1"/>
    </source>
</evidence>
<feature type="active site" description="Proton donor" evidence="4">
    <location>
        <position position="51"/>
    </location>
</feature>
<dbReference type="GO" id="GO:0016616">
    <property type="term" value="F:oxidoreductase activity, acting on the CH-OH group of donors, NAD or NADP as acceptor"/>
    <property type="evidence" value="ECO:0007669"/>
    <property type="project" value="UniProtKB-ARBA"/>
</dbReference>
<keyword evidence="2" id="KW-0521">NADP</keyword>
<keyword evidence="9" id="KW-1185">Reference proteome</keyword>
<feature type="site" description="Lowers pKa of active site Tyr" evidence="6">
    <location>
        <position position="76"/>
    </location>
</feature>
<proteinExistence type="inferred from homology"/>
<evidence type="ECO:0000256" key="5">
    <source>
        <dbReference type="PIRSR" id="PIRSR000097-2"/>
    </source>
</evidence>
<reference evidence="8 9" key="1">
    <citation type="submission" date="2015-07" db="EMBL/GenBank/DDBJ databases">
        <title>Genome sequencing of Kibdelosporangium phytohabitans.</title>
        <authorList>
            <person name="Qin S."/>
            <person name="Xing K."/>
        </authorList>
    </citation>
    <scope>NUCLEOTIDE SEQUENCE [LARGE SCALE GENOMIC DNA]</scope>
    <source>
        <strain evidence="8 9">KLBMP1111</strain>
    </source>
</reference>
<feature type="domain" description="NADP-dependent oxidoreductase" evidence="7">
    <location>
        <begin position="24"/>
        <end position="258"/>
    </location>
</feature>
<dbReference type="PRINTS" id="PR00069">
    <property type="entry name" value="ALDKETRDTASE"/>
</dbReference>
<comment type="similarity">
    <text evidence="1">Belongs to the aldo/keto reductase family.</text>
</comment>
<dbReference type="PROSITE" id="PS00798">
    <property type="entry name" value="ALDOKETO_REDUCTASE_1"/>
    <property type="match status" value="1"/>
</dbReference>
<dbReference type="EMBL" id="CP012752">
    <property type="protein sequence ID" value="ALG09173.1"/>
    <property type="molecule type" value="Genomic_DNA"/>
</dbReference>
<feature type="binding site" evidence="5">
    <location>
        <position position="109"/>
    </location>
    <ligand>
        <name>substrate</name>
    </ligand>
</feature>
<dbReference type="PIRSF" id="PIRSF000097">
    <property type="entry name" value="AKR"/>
    <property type="match status" value="1"/>
</dbReference>
<dbReference type="Gene3D" id="3.20.20.100">
    <property type="entry name" value="NADP-dependent oxidoreductase domain"/>
    <property type="match status" value="1"/>
</dbReference>
<dbReference type="InterPro" id="IPR023210">
    <property type="entry name" value="NADP_OxRdtase_dom"/>
</dbReference>
<evidence type="ECO:0000313" key="9">
    <source>
        <dbReference type="Proteomes" id="UP000063699"/>
    </source>
</evidence>
<sequence length="278" mass="30702">MAEVTALTLNDGVQIPQLGFGVFQIPPDEVVKATRTAIDTGYRLIDTASAYDNEEGVGQAVAECGIPRDELFITTKVWNDDQGYDETLRAFDVSMAKLGLDYLDLYLIHWPRPRLDKYVATWRAFEKLQADGRIRSIGVSNFAPEHIDRLAAECTVVPSVNQVELHPGHPQHDLHAYHAAKGVVTQAWSPIGRNQGLLEHEKVTAIAGSHGKTPAQVVLRWHIQRGIVAIPKSVRPDRIRANIEVFDFELSASEVDVIGHIGTAQKVGPDPALFFDLS</sequence>
<dbReference type="PANTHER" id="PTHR43827">
    <property type="entry name" value="2,5-DIKETO-D-GLUCONIC ACID REDUCTASE"/>
    <property type="match status" value="1"/>
</dbReference>
<dbReference type="PROSITE" id="PS00062">
    <property type="entry name" value="ALDOKETO_REDUCTASE_2"/>
    <property type="match status" value="1"/>
</dbReference>
<keyword evidence="3" id="KW-0560">Oxidoreductase</keyword>
<dbReference type="KEGG" id="kphy:AOZ06_21660"/>
<dbReference type="FunFam" id="3.20.20.100:FF:000015">
    <property type="entry name" value="Oxidoreductase, aldo/keto reductase family"/>
    <property type="match status" value="1"/>
</dbReference>
<evidence type="ECO:0000256" key="4">
    <source>
        <dbReference type="PIRSR" id="PIRSR000097-1"/>
    </source>
</evidence>
<dbReference type="STRING" id="860235.AOZ06_21660"/>
<dbReference type="InterPro" id="IPR036812">
    <property type="entry name" value="NAD(P)_OxRdtase_dom_sf"/>
</dbReference>
<dbReference type="RefSeq" id="WP_054291077.1">
    <property type="nucleotide sequence ID" value="NZ_CP012752.1"/>
</dbReference>
<evidence type="ECO:0000256" key="2">
    <source>
        <dbReference type="ARBA" id="ARBA00022857"/>
    </source>
</evidence>
<dbReference type="Proteomes" id="UP000063699">
    <property type="component" value="Chromosome"/>
</dbReference>
<evidence type="ECO:0000256" key="1">
    <source>
        <dbReference type="ARBA" id="ARBA00007905"/>
    </source>
</evidence>
<dbReference type="OrthoDB" id="9804790at2"/>